<comment type="caution">
    <text evidence="1">The sequence shown here is derived from an EMBL/GenBank/DDBJ whole genome shotgun (WGS) entry which is preliminary data.</text>
</comment>
<dbReference type="AlphaFoldDB" id="A0ABD7HF53"/>
<dbReference type="EMBL" id="QXBN01000107">
    <property type="protein sequence ID" value="RIT24697.1"/>
    <property type="molecule type" value="Genomic_DNA"/>
</dbReference>
<organism evidence="1 2">
    <name type="scientific">Mycobacteroides abscessus</name>
    <dbReference type="NCBI Taxonomy" id="36809"/>
    <lineage>
        <taxon>Bacteria</taxon>
        <taxon>Bacillati</taxon>
        <taxon>Actinomycetota</taxon>
        <taxon>Actinomycetes</taxon>
        <taxon>Mycobacteriales</taxon>
        <taxon>Mycobacteriaceae</taxon>
        <taxon>Mycobacteroides</taxon>
    </lineage>
</organism>
<gene>
    <name evidence="1" type="ORF">D2E76_28870</name>
</gene>
<name>A0ABD7HF53_9MYCO</name>
<proteinExistence type="predicted"/>
<reference evidence="1 2" key="1">
    <citation type="submission" date="2018-08" db="EMBL/GenBank/DDBJ databases">
        <title>Linezolid Resistance in Mycobacterium abscessus: MIC Distribution and Comprehensive Investigation of Resistance Mechanisms.</title>
        <authorList>
            <person name="Ye M."/>
            <person name="Xu L."/>
            <person name="Zou Y."/>
            <person name="Li B."/>
            <person name="Guo Q."/>
            <person name="Zhang Y."/>
            <person name="Zhan M."/>
            <person name="Xu B."/>
            <person name="Yu F."/>
            <person name="Zhang Z."/>
            <person name="Chu H."/>
        </authorList>
    </citation>
    <scope>NUCLEOTIDE SEQUENCE [LARGE SCALE GENOMIC DNA]</scope>
    <source>
        <strain evidence="1 2">G143</strain>
    </source>
</reference>
<feature type="non-terminal residue" evidence="1">
    <location>
        <position position="1"/>
    </location>
</feature>
<evidence type="ECO:0000313" key="1">
    <source>
        <dbReference type="EMBL" id="RIT24697.1"/>
    </source>
</evidence>
<evidence type="ECO:0000313" key="2">
    <source>
        <dbReference type="Proteomes" id="UP000284557"/>
    </source>
</evidence>
<protein>
    <submittedName>
        <fullName evidence="1">TetR/AcrR family transcriptional regulator</fullName>
    </submittedName>
</protein>
<accession>A0ABD7HF53</accession>
<dbReference type="SUPFAM" id="SSF48498">
    <property type="entry name" value="Tetracyclin repressor-like, C-terminal domain"/>
    <property type="match status" value="1"/>
</dbReference>
<dbReference type="InterPro" id="IPR036271">
    <property type="entry name" value="Tet_transcr_reg_TetR-rel_C_sf"/>
</dbReference>
<dbReference type="Proteomes" id="UP000284557">
    <property type="component" value="Unassembled WGS sequence"/>
</dbReference>
<sequence length="52" mass="5270">GVANGEIPATGDARQKAYEILSLLEGASFVSWGLGIQGDIDAGAIGRILGKI</sequence>